<gene>
    <name evidence="1" type="ORF">NFG57_11060</name>
</gene>
<name>A0AAU7KP76_9GAMM</name>
<accession>A0AAU7KP76</accession>
<proteinExistence type="predicted"/>
<protein>
    <submittedName>
        <fullName evidence="1">Uncharacterized protein</fullName>
    </submittedName>
</protein>
<dbReference type="EMBL" id="CP098828">
    <property type="protein sequence ID" value="XBO73384.1"/>
    <property type="molecule type" value="Genomic_DNA"/>
</dbReference>
<dbReference type="AlphaFoldDB" id="A0AAU7KP76"/>
<sequence length="98" mass="10985">MTIRSGNAVLCLGGSTVPIAHFSVEEYRIGEDSLTDNSPAPGPIRVSMKGWNEVLADRILGWRPVCARRARKLRKRGERVEWRPALDSLAWMPGERGR</sequence>
<evidence type="ECO:0000313" key="1">
    <source>
        <dbReference type="EMBL" id="XBO73384.1"/>
    </source>
</evidence>
<dbReference type="RefSeq" id="WP_348814316.1">
    <property type="nucleotide sequence ID" value="NZ_CP098828.1"/>
</dbReference>
<organism evidence="1">
    <name type="scientific">Halomonas sp. H10-59</name>
    <dbReference type="NCBI Taxonomy" id="2950874"/>
    <lineage>
        <taxon>Bacteria</taxon>
        <taxon>Pseudomonadati</taxon>
        <taxon>Pseudomonadota</taxon>
        <taxon>Gammaproteobacteria</taxon>
        <taxon>Oceanospirillales</taxon>
        <taxon>Halomonadaceae</taxon>
        <taxon>Halomonas</taxon>
    </lineage>
</organism>
<reference evidence="1" key="1">
    <citation type="submission" date="2022-06" db="EMBL/GenBank/DDBJ databases">
        <title>A novel DMS-producing enzyme.</title>
        <authorList>
            <person name="Zhang Y."/>
        </authorList>
    </citation>
    <scope>NUCLEOTIDE SEQUENCE</scope>
    <source>
        <strain evidence="1">H10-59</strain>
    </source>
</reference>